<name>A0A5S5AXA0_9FIRM</name>
<comment type="caution">
    <text evidence="1">The sequence shown here is derived from an EMBL/GenBank/DDBJ whole genome shotgun (WGS) entry which is preliminary data.</text>
</comment>
<dbReference type="AlphaFoldDB" id="A0A5S5AXA0"/>
<dbReference type="OrthoDB" id="9769453at2"/>
<dbReference type="RefSeq" id="WP_148866042.1">
    <property type="nucleotide sequence ID" value="NZ_VNHO01000003.1"/>
</dbReference>
<dbReference type="Pfam" id="PF13941">
    <property type="entry name" value="MutL"/>
    <property type="match status" value="1"/>
</dbReference>
<dbReference type="NCBIfam" id="NF040744">
    <property type="entry name" value="ornith_Or-4"/>
    <property type="match status" value="1"/>
</dbReference>
<dbReference type="Proteomes" id="UP000322294">
    <property type="component" value="Unassembled WGS sequence"/>
</dbReference>
<evidence type="ECO:0000313" key="2">
    <source>
        <dbReference type="Proteomes" id="UP000322294"/>
    </source>
</evidence>
<dbReference type="EMBL" id="VNHO01000003">
    <property type="protein sequence ID" value="TYP58497.1"/>
    <property type="molecule type" value="Genomic_DNA"/>
</dbReference>
<proteinExistence type="predicted"/>
<reference evidence="1 2" key="1">
    <citation type="submission" date="2019-07" db="EMBL/GenBank/DDBJ databases">
        <title>Genomic Encyclopedia of Type Strains, Phase I: the one thousand microbial genomes (KMG-I) project.</title>
        <authorList>
            <person name="Kyrpides N."/>
        </authorList>
    </citation>
    <scope>NUCLEOTIDE SEQUENCE [LARGE SCALE GENOMIC DNA]</scope>
    <source>
        <strain evidence="1 2">DSM 16647</strain>
    </source>
</reference>
<dbReference type="InterPro" id="IPR006230">
    <property type="entry name" value="MutL"/>
</dbReference>
<dbReference type="PIRSF" id="PIRSF004729">
    <property type="entry name" value="MutL"/>
    <property type="match status" value="1"/>
</dbReference>
<organism evidence="1 2">
    <name type="scientific">Thermosediminibacter litoriperuensis</name>
    <dbReference type="NCBI Taxonomy" id="291989"/>
    <lineage>
        <taxon>Bacteria</taxon>
        <taxon>Bacillati</taxon>
        <taxon>Bacillota</taxon>
        <taxon>Clostridia</taxon>
        <taxon>Thermosediminibacterales</taxon>
        <taxon>Thermosediminibacteraceae</taxon>
        <taxon>Thermosediminibacter</taxon>
    </lineage>
</organism>
<protein>
    <submittedName>
        <fullName evidence="1">Uncharacterized protein (TIGR01319 family)</fullName>
    </submittedName>
</protein>
<evidence type="ECO:0000313" key="1">
    <source>
        <dbReference type="EMBL" id="TYP58497.1"/>
    </source>
</evidence>
<gene>
    <name evidence="1" type="ORF">LZ11_00342</name>
</gene>
<keyword evidence="2" id="KW-1185">Reference proteome</keyword>
<accession>A0A5S5AXA0</accession>
<dbReference type="NCBIfam" id="TIGR01319">
    <property type="entry name" value="glmL_fam"/>
    <property type="match status" value="1"/>
</dbReference>
<sequence>MVEVDVLVAEIGSTTTLVNAFAGMGTPCPEFVGQGLAPTTVLQGDVTIGLDGAVKDLEKRLGDGVKWKRMMATSSAAGGLKMTVHGLVYDMTAKAAKEAALGAGAVLHMMTAGILSHPDLDKIRKIKPNIILLAGGVDYGEKNTVIENARRIAELGLDIPVIYAGNVAAREEVAEIFSGKNRVFFVENVYPRIDELNVEPARRVIQQVFEEHIVVAPGMEKIRTMVDGPIVPTPGAVMMAAVLLKEDIGDLMVVDVGGATTDVHSVTEGSEEINRILIAPEPVAKRTVEGDLGVYVNRYNVVEVLGFEEVRIKFGENLSHALDVQPPVPKNEDEVRMAEFLTEIAAITAVNRHAGGIKHLYGPTGRYTVAEGKDLTGVKWIIGTGGALTRLPGGRRILEKIRSKTAGKKLLPGENTRVLIDRDYIMASMGVLSREYPDDAMKLLKKSLGLNEGED</sequence>